<feature type="region of interest" description="Disordered" evidence="1">
    <location>
        <begin position="1"/>
        <end position="31"/>
    </location>
</feature>
<keyword evidence="3" id="KW-1185">Reference proteome</keyword>
<protein>
    <submittedName>
        <fullName evidence="2 4">Uncharacterized protein</fullName>
    </submittedName>
</protein>
<name>A0A183FEA5_HELPZ</name>
<dbReference type="Proteomes" id="UP000050761">
    <property type="component" value="Unassembled WGS sequence"/>
</dbReference>
<proteinExistence type="predicted"/>
<reference evidence="4" key="2">
    <citation type="submission" date="2019-09" db="UniProtKB">
        <authorList>
            <consortium name="WormBaseParasite"/>
        </authorList>
    </citation>
    <scope>IDENTIFICATION</scope>
</reference>
<accession>A0A3P7X7Z0</accession>
<sequence>MFGYLPNHKSTTANELTVPRAVSSKQKPHTHQIKIIRMTMTTTSRRHLRRSEVGTKARSARSSDDGFAVVSSTSPEISSPKALLRVASEMMADRRARAEVLQRLWAVDQPYE</sequence>
<gene>
    <name evidence="2" type="ORF">HPBE_LOCUS4690</name>
</gene>
<accession>A0A183FEA5</accession>
<evidence type="ECO:0000313" key="2">
    <source>
        <dbReference type="EMBL" id="VDO62109.1"/>
    </source>
</evidence>
<evidence type="ECO:0000256" key="1">
    <source>
        <dbReference type="SAM" id="MobiDB-lite"/>
    </source>
</evidence>
<evidence type="ECO:0000313" key="4">
    <source>
        <dbReference type="WBParaSite" id="HPBE_0000468901-mRNA-1"/>
    </source>
</evidence>
<reference evidence="2 3" key="1">
    <citation type="submission" date="2018-11" db="EMBL/GenBank/DDBJ databases">
        <authorList>
            <consortium name="Pathogen Informatics"/>
        </authorList>
    </citation>
    <scope>NUCLEOTIDE SEQUENCE [LARGE SCALE GENOMIC DNA]</scope>
</reference>
<dbReference type="WBParaSite" id="HPBE_0000468901-mRNA-1">
    <property type="protein sequence ID" value="HPBE_0000468901-mRNA-1"/>
    <property type="gene ID" value="HPBE_0000468901"/>
</dbReference>
<organism evidence="3 4">
    <name type="scientific">Heligmosomoides polygyrus</name>
    <name type="common">Parasitic roundworm</name>
    <dbReference type="NCBI Taxonomy" id="6339"/>
    <lineage>
        <taxon>Eukaryota</taxon>
        <taxon>Metazoa</taxon>
        <taxon>Ecdysozoa</taxon>
        <taxon>Nematoda</taxon>
        <taxon>Chromadorea</taxon>
        <taxon>Rhabditida</taxon>
        <taxon>Rhabditina</taxon>
        <taxon>Rhabditomorpha</taxon>
        <taxon>Strongyloidea</taxon>
        <taxon>Heligmosomidae</taxon>
        <taxon>Heligmosomoides</taxon>
    </lineage>
</organism>
<dbReference type="AlphaFoldDB" id="A0A183FEA5"/>
<dbReference type="EMBL" id="UZAH01025350">
    <property type="protein sequence ID" value="VDO62109.1"/>
    <property type="molecule type" value="Genomic_DNA"/>
</dbReference>
<evidence type="ECO:0000313" key="3">
    <source>
        <dbReference type="Proteomes" id="UP000050761"/>
    </source>
</evidence>
<feature type="region of interest" description="Disordered" evidence="1">
    <location>
        <begin position="44"/>
        <end position="73"/>
    </location>
</feature>